<dbReference type="EMBL" id="VLKH01000003">
    <property type="protein sequence ID" value="TWH81576.1"/>
    <property type="molecule type" value="Genomic_DNA"/>
</dbReference>
<evidence type="ECO:0000313" key="12">
    <source>
        <dbReference type="EMBL" id="TWH81576.1"/>
    </source>
</evidence>
<comment type="caution">
    <text evidence="12">The sequence shown here is derived from an EMBL/GenBank/DDBJ whole genome shotgun (WGS) entry which is preliminary data.</text>
</comment>
<keyword evidence="6" id="KW-0285">Flavoprotein</keyword>
<dbReference type="SUPFAM" id="SSF51905">
    <property type="entry name" value="FAD/NAD(P)-binding domain"/>
    <property type="match status" value="1"/>
</dbReference>
<comment type="cofactor">
    <cofactor evidence="2">
        <name>FAD</name>
        <dbReference type="ChEBI" id="CHEBI:57692"/>
    </cofactor>
</comment>
<evidence type="ECO:0000256" key="4">
    <source>
        <dbReference type="ARBA" id="ARBA00013137"/>
    </source>
</evidence>
<dbReference type="InterPro" id="IPR036188">
    <property type="entry name" value="FAD/NAD-bd_sf"/>
</dbReference>
<dbReference type="Pfam" id="PF04205">
    <property type="entry name" value="FMN_bind"/>
    <property type="match status" value="1"/>
</dbReference>
<gene>
    <name evidence="12" type="ORF">LY60_01329</name>
</gene>
<evidence type="ECO:0000256" key="2">
    <source>
        <dbReference type="ARBA" id="ARBA00001974"/>
    </source>
</evidence>
<dbReference type="InterPro" id="IPR050315">
    <property type="entry name" value="FAD-oxidoreductase_2"/>
</dbReference>
<accession>A0A562JE39</accession>
<keyword evidence="8" id="KW-0560">Oxidoreductase</keyword>
<dbReference type="Gene3D" id="3.50.50.60">
    <property type="entry name" value="FAD/NAD(P)-binding domain"/>
    <property type="match status" value="1"/>
</dbReference>
<dbReference type="PANTHER" id="PTHR43400:SF7">
    <property type="entry name" value="FAD-DEPENDENT OXIDOREDUCTASE 2 FAD BINDING DOMAIN-CONTAINING PROTEIN"/>
    <property type="match status" value="1"/>
</dbReference>
<evidence type="ECO:0000256" key="5">
    <source>
        <dbReference type="ARBA" id="ARBA00015872"/>
    </source>
</evidence>
<dbReference type="InterPro" id="IPR027477">
    <property type="entry name" value="Succ_DH/fumarate_Rdtase_cat_sf"/>
</dbReference>
<keyword evidence="7" id="KW-0274">FAD</keyword>
<protein>
    <recommendedName>
        <fullName evidence="5">Urocanate reductase</fullName>
        <ecNumber evidence="4">1.3.99.33</ecNumber>
    </recommendedName>
</protein>
<dbReference type="InterPro" id="IPR007329">
    <property type="entry name" value="FMN-bd"/>
</dbReference>
<reference evidence="12 13" key="1">
    <citation type="submission" date="2019-07" db="EMBL/GenBank/DDBJ databases">
        <title>Genomic Encyclopedia of Type Strains, Phase I: the one thousand microbial genomes (KMG-I) project.</title>
        <authorList>
            <person name="Kyrpides N."/>
        </authorList>
    </citation>
    <scope>NUCLEOTIDE SEQUENCE [LARGE SCALE GENOMIC DNA]</scope>
    <source>
        <strain evidence="12 13">DSM 13558</strain>
    </source>
</reference>
<dbReference type="Proteomes" id="UP000315343">
    <property type="component" value="Unassembled WGS sequence"/>
</dbReference>
<dbReference type="OrthoDB" id="9806724at2"/>
<evidence type="ECO:0000259" key="11">
    <source>
        <dbReference type="SMART" id="SM00900"/>
    </source>
</evidence>
<keyword evidence="10" id="KW-0732">Signal</keyword>
<sequence length="695" mass="75454">MKKKLSLLLCLIMIIIMAAGCTQQNEIQPPSAVNTDSTTKAMMAPGTYTAQVYGFSMSWPDILNVTVSENAIESIAFDEESGSTASMIDAVAANMFPRILENQSINVDMVSGATFTSAAARTAIEDCIKQAIVAAGNEESAISAFKTTQEKIGGSEELETQVLVIGMGGGGTYTALRAAENGADVLVIEKQGRYGGTTALTSEIQSINPPRVQEKYNNGENFTDAEALYQAWTEYTEGDAKKEMLDLYFKNSGPAFDWLALDHGAMFDFDPKPGFTPQDWYKVKFQWYPNTSPDHPNAPTYGYNKREIASYFDKLVEDFTALGGKYMLETEAYELITDETGAVVGAKAKNHLTGTEYTIKADAVVIATGGFLGNKEMTNEYLSDEYYPLKGAWKVYGSYGNDGKMIQSAIDMGAATYNIGMPPEVHMSGTPMFIPHSYGFAINRVEGQKSFNTGRQCVWSVADLPMFLGITPNSLAVGVDGERFTAETGVAMLDPWIAGPNFYSIWSSDQINNVRDNGFKHFLGGVSSGFLGYTGDIPVNTPLPEAYDVLDAGIEMGFIFKADTIEKLAEAIDIDSSALKNTVKTYNSYCASGKDEQFNKDAKYLETIGQGPYYAIKMASYSYNTCAGLDVNTNLQILNTSGEPIEGLFCVGSDCAGVLFTEKKPYVTYGGANNGWVLTSAYVCGESVAEYVNNK</sequence>
<proteinExistence type="inferred from homology"/>
<comment type="cofactor">
    <cofactor evidence="1">
        <name>FMN</name>
        <dbReference type="ChEBI" id="CHEBI:58210"/>
    </cofactor>
</comment>
<dbReference type="GO" id="GO:0010181">
    <property type="term" value="F:FMN binding"/>
    <property type="evidence" value="ECO:0007669"/>
    <property type="project" value="InterPro"/>
</dbReference>
<dbReference type="AlphaFoldDB" id="A0A562JE39"/>
<dbReference type="GO" id="GO:0033765">
    <property type="term" value="F:steroid dehydrogenase activity, acting on the CH-CH group of donors"/>
    <property type="evidence" value="ECO:0007669"/>
    <property type="project" value="UniProtKB-ARBA"/>
</dbReference>
<dbReference type="RefSeq" id="WP_145081568.1">
    <property type="nucleotide sequence ID" value="NZ_VLKH01000003.1"/>
</dbReference>
<evidence type="ECO:0000256" key="8">
    <source>
        <dbReference type="ARBA" id="ARBA00023002"/>
    </source>
</evidence>
<feature type="domain" description="FMN-binding" evidence="11">
    <location>
        <begin position="56"/>
        <end position="131"/>
    </location>
</feature>
<dbReference type="GO" id="GO:0008202">
    <property type="term" value="P:steroid metabolic process"/>
    <property type="evidence" value="ECO:0007669"/>
    <property type="project" value="UniProtKB-ARBA"/>
</dbReference>
<dbReference type="PANTHER" id="PTHR43400">
    <property type="entry name" value="FUMARATE REDUCTASE"/>
    <property type="match status" value="1"/>
</dbReference>
<evidence type="ECO:0000256" key="1">
    <source>
        <dbReference type="ARBA" id="ARBA00001917"/>
    </source>
</evidence>
<feature type="chain" id="PRO_5038334817" description="Urocanate reductase" evidence="10">
    <location>
        <begin position="19"/>
        <end position="695"/>
    </location>
</feature>
<dbReference type="InterPro" id="IPR003953">
    <property type="entry name" value="FAD-dep_OxRdtase_2_FAD-bd"/>
</dbReference>
<evidence type="ECO:0000256" key="3">
    <source>
        <dbReference type="ARBA" id="ARBA00008040"/>
    </source>
</evidence>
<feature type="signal peptide" evidence="10">
    <location>
        <begin position="1"/>
        <end position="18"/>
    </location>
</feature>
<dbReference type="PROSITE" id="PS51257">
    <property type="entry name" value="PROKAR_LIPOPROTEIN"/>
    <property type="match status" value="1"/>
</dbReference>
<evidence type="ECO:0000256" key="10">
    <source>
        <dbReference type="SAM" id="SignalP"/>
    </source>
</evidence>
<dbReference type="Gene3D" id="3.90.1010.20">
    <property type="match status" value="1"/>
</dbReference>
<dbReference type="SUPFAM" id="SSF56425">
    <property type="entry name" value="Succinate dehydrogenase/fumarate reductase flavoprotein, catalytic domain"/>
    <property type="match status" value="1"/>
</dbReference>
<dbReference type="Gene3D" id="3.90.700.10">
    <property type="entry name" value="Succinate dehydrogenase/fumarate reductase flavoprotein, catalytic domain"/>
    <property type="match status" value="1"/>
</dbReference>
<comment type="similarity">
    <text evidence="3">Belongs to the FAD-dependent oxidoreductase 2 family. FRD/SDH subfamily.</text>
</comment>
<evidence type="ECO:0000256" key="6">
    <source>
        <dbReference type="ARBA" id="ARBA00022630"/>
    </source>
</evidence>
<evidence type="ECO:0000256" key="9">
    <source>
        <dbReference type="ARBA" id="ARBA00049922"/>
    </source>
</evidence>
<comment type="catalytic activity">
    <reaction evidence="9">
        <text>dihydrourocanate + A = urocanate + AH2</text>
        <dbReference type="Rhea" id="RHEA:36059"/>
        <dbReference type="ChEBI" id="CHEBI:13193"/>
        <dbReference type="ChEBI" id="CHEBI:17499"/>
        <dbReference type="ChEBI" id="CHEBI:27247"/>
        <dbReference type="ChEBI" id="CHEBI:72991"/>
        <dbReference type="EC" id="1.3.99.33"/>
    </reaction>
</comment>
<keyword evidence="13" id="KW-1185">Reference proteome</keyword>
<organism evidence="12 13">
    <name type="scientific">Sedimentibacter saalensis</name>
    <dbReference type="NCBI Taxonomy" id="130788"/>
    <lineage>
        <taxon>Bacteria</taxon>
        <taxon>Bacillati</taxon>
        <taxon>Bacillota</taxon>
        <taxon>Tissierellia</taxon>
        <taxon>Sedimentibacter</taxon>
    </lineage>
</organism>
<name>A0A562JE39_9FIRM</name>
<dbReference type="Pfam" id="PF00890">
    <property type="entry name" value="FAD_binding_2"/>
    <property type="match status" value="1"/>
</dbReference>
<dbReference type="EC" id="1.3.99.33" evidence="4"/>
<dbReference type="SMART" id="SM00900">
    <property type="entry name" value="FMN_bind"/>
    <property type="match status" value="1"/>
</dbReference>
<dbReference type="PRINTS" id="PR00411">
    <property type="entry name" value="PNDRDTASEI"/>
</dbReference>
<evidence type="ECO:0000313" key="13">
    <source>
        <dbReference type="Proteomes" id="UP000315343"/>
    </source>
</evidence>
<evidence type="ECO:0000256" key="7">
    <source>
        <dbReference type="ARBA" id="ARBA00022827"/>
    </source>
</evidence>
<dbReference type="GO" id="GO:0016020">
    <property type="term" value="C:membrane"/>
    <property type="evidence" value="ECO:0007669"/>
    <property type="project" value="InterPro"/>
</dbReference>